<feature type="chain" id="PRO_5006990254" description="Cysteine proteinase inhibitor" evidence="3">
    <location>
        <begin position="27"/>
        <end position="260"/>
    </location>
</feature>
<dbReference type="InterPro" id="IPR000010">
    <property type="entry name" value="Cystatin_dom"/>
</dbReference>
<protein>
    <recommendedName>
        <fullName evidence="3">Cysteine proteinase inhibitor</fullName>
    </recommendedName>
</protein>
<dbReference type="EMBL" id="LEKV01005523">
    <property type="protein sequence ID" value="KVH88210.1"/>
    <property type="molecule type" value="Genomic_DNA"/>
</dbReference>
<feature type="domain" description="Cystatin" evidence="4">
    <location>
        <begin position="46"/>
        <end position="135"/>
    </location>
</feature>
<evidence type="ECO:0000256" key="2">
    <source>
        <dbReference type="ARBA" id="ARBA00022704"/>
    </source>
</evidence>
<evidence type="ECO:0000313" key="6">
    <source>
        <dbReference type="Proteomes" id="UP000243975"/>
    </source>
</evidence>
<dbReference type="OMA" id="HNNKENA"/>
<name>A0A118JSL7_CYNCS</name>
<dbReference type="CDD" id="cd00042">
    <property type="entry name" value="CY"/>
    <property type="match status" value="1"/>
</dbReference>
<evidence type="ECO:0000313" key="5">
    <source>
        <dbReference type="EMBL" id="KVH88210.1"/>
    </source>
</evidence>
<dbReference type="PANTHER" id="PTHR11413">
    <property type="entry name" value="CYSTATIN FAMILY MEMBER"/>
    <property type="match status" value="1"/>
</dbReference>
<dbReference type="Gramene" id="KVH88210">
    <property type="protein sequence ID" value="KVH88210"/>
    <property type="gene ID" value="Ccrd_024401"/>
</dbReference>
<keyword evidence="1 3" id="KW-0646">Protease inhibitor</keyword>
<dbReference type="InterPro" id="IPR027214">
    <property type="entry name" value="Cystatin"/>
</dbReference>
<dbReference type="PANTHER" id="PTHR11413:SF103">
    <property type="entry name" value="CYSTEINE PROTEINASE INHIBITOR 12"/>
    <property type="match status" value="1"/>
</dbReference>
<dbReference type="STRING" id="59895.A0A118JSL7"/>
<gene>
    <name evidence="5" type="ORF">Ccrd_024401</name>
</gene>
<sequence>MRIQRYHYILQSILLVLASSLLNSLAKQSSFCSTEEDLLDSNPMATTLGGLQNSSASNSADIDSLAHFAVQEHNKKQNAMLELARVVKVQEQVVAGTLHHLTLEVVDAGEKKIYEAKVWVKPWMNFKELQEFKHIGEQTTSTPSDLGTCQQVGSGIKKSGISIMEKYCDGSGYQSVPVHDPVVQDAANHVLMTLQQRSNSLYPYELQEVIHAKTECVEGSAKYDILLKVKRSSKEEKFKANVHKDKDGNFHVNNMVQDHS</sequence>
<evidence type="ECO:0000259" key="4">
    <source>
        <dbReference type="SMART" id="SM00043"/>
    </source>
</evidence>
<dbReference type="PROSITE" id="PS00287">
    <property type="entry name" value="CYSTATIN"/>
    <property type="match status" value="1"/>
</dbReference>
<keyword evidence="3" id="KW-0732">Signal</keyword>
<accession>A0A118JSL7</accession>
<dbReference type="Proteomes" id="UP000243975">
    <property type="component" value="Unassembled WGS sequence"/>
</dbReference>
<keyword evidence="6" id="KW-1185">Reference proteome</keyword>
<reference evidence="5 6" key="1">
    <citation type="journal article" date="2016" name="Sci. Rep.">
        <title>The genome sequence of the outbreeding globe artichoke constructed de novo incorporating a phase-aware low-pass sequencing strategy of F1 progeny.</title>
        <authorList>
            <person name="Scaglione D."/>
            <person name="Reyes-Chin-Wo S."/>
            <person name="Acquadro A."/>
            <person name="Froenicke L."/>
            <person name="Portis E."/>
            <person name="Beitel C."/>
            <person name="Tirone M."/>
            <person name="Mauro R."/>
            <person name="Lo Monaco A."/>
            <person name="Mauromicale G."/>
            <person name="Faccioli P."/>
            <person name="Cattivelli L."/>
            <person name="Rieseberg L."/>
            <person name="Michelmore R."/>
            <person name="Lanteri S."/>
        </authorList>
    </citation>
    <scope>NUCLEOTIDE SEQUENCE [LARGE SCALE GENOMIC DNA]</scope>
    <source>
        <strain evidence="5">2C</strain>
    </source>
</reference>
<keyword evidence="2 3" id="KW-0789">Thiol protease inhibitor</keyword>
<comment type="similarity">
    <text evidence="3">Belongs to the cystatin family. Phytocystatin subfamily.</text>
</comment>
<dbReference type="AlphaFoldDB" id="A0A118JSL7"/>
<dbReference type="GO" id="GO:0004869">
    <property type="term" value="F:cysteine-type endopeptidase inhibitor activity"/>
    <property type="evidence" value="ECO:0007669"/>
    <property type="project" value="UniProtKB-KW"/>
</dbReference>
<dbReference type="InterPro" id="IPR046350">
    <property type="entry name" value="Cystatin_sf"/>
</dbReference>
<feature type="signal peptide" evidence="3">
    <location>
        <begin position="1"/>
        <end position="26"/>
    </location>
</feature>
<dbReference type="Gene3D" id="3.10.450.10">
    <property type="match status" value="2"/>
</dbReference>
<dbReference type="InterPro" id="IPR018073">
    <property type="entry name" value="Prot_inh_cystat_CS"/>
</dbReference>
<evidence type="ECO:0000256" key="1">
    <source>
        <dbReference type="ARBA" id="ARBA00022690"/>
    </source>
</evidence>
<dbReference type="SUPFAM" id="SSF54403">
    <property type="entry name" value="Cystatin/monellin"/>
    <property type="match status" value="2"/>
</dbReference>
<dbReference type="Pfam" id="PF16845">
    <property type="entry name" value="SQAPI"/>
    <property type="match status" value="1"/>
</dbReference>
<proteinExistence type="inferred from homology"/>
<dbReference type="SMART" id="SM00043">
    <property type="entry name" value="CY"/>
    <property type="match status" value="1"/>
</dbReference>
<evidence type="ECO:0000256" key="3">
    <source>
        <dbReference type="RuleBase" id="RU362130"/>
    </source>
</evidence>
<dbReference type="Pfam" id="PF00031">
    <property type="entry name" value="Cystatin"/>
    <property type="match status" value="1"/>
</dbReference>
<organism evidence="5 6">
    <name type="scientific">Cynara cardunculus var. scolymus</name>
    <name type="common">Globe artichoke</name>
    <name type="synonym">Cynara scolymus</name>
    <dbReference type="NCBI Taxonomy" id="59895"/>
    <lineage>
        <taxon>Eukaryota</taxon>
        <taxon>Viridiplantae</taxon>
        <taxon>Streptophyta</taxon>
        <taxon>Embryophyta</taxon>
        <taxon>Tracheophyta</taxon>
        <taxon>Spermatophyta</taxon>
        <taxon>Magnoliopsida</taxon>
        <taxon>eudicotyledons</taxon>
        <taxon>Gunneridae</taxon>
        <taxon>Pentapetalae</taxon>
        <taxon>asterids</taxon>
        <taxon>campanulids</taxon>
        <taxon>Asterales</taxon>
        <taxon>Asteraceae</taxon>
        <taxon>Carduoideae</taxon>
        <taxon>Cardueae</taxon>
        <taxon>Carduinae</taxon>
        <taxon>Cynara</taxon>
    </lineage>
</organism>
<comment type="caution">
    <text evidence="5">The sequence shown here is derived from an EMBL/GenBank/DDBJ whole genome shotgun (WGS) entry which is preliminary data.</text>
</comment>